<evidence type="ECO:0000256" key="1">
    <source>
        <dbReference type="SAM" id="Phobius"/>
    </source>
</evidence>
<keyword evidence="1" id="KW-0472">Membrane</keyword>
<accession>A0A0E9UHN7</accession>
<protein>
    <submittedName>
        <fullName evidence="2">Uncharacterized protein</fullName>
    </submittedName>
</protein>
<keyword evidence="1" id="KW-1133">Transmembrane helix</keyword>
<feature type="transmembrane region" description="Helical" evidence="1">
    <location>
        <begin position="12"/>
        <end position="30"/>
    </location>
</feature>
<proteinExistence type="predicted"/>
<organism evidence="2">
    <name type="scientific">Anguilla anguilla</name>
    <name type="common">European freshwater eel</name>
    <name type="synonym">Muraena anguilla</name>
    <dbReference type="NCBI Taxonomy" id="7936"/>
    <lineage>
        <taxon>Eukaryota</taxon>
        <taxon>Metazoa</taxon>
        <taxon>Chordata</taxon>
        <taxon>Craniata</taxon>
        <taxon>Vertebrata</taxon>
        <taxon>Euteleostomi</taxon>
        <taxon>Actinopterygii</taxon>
        <taxon>Neopterygii</taxon>
        <taxon>Teleostei</taxon>
        <taxon>Anguilliformes</taxon>
        <taxon>Anguillidae</taxon>
        <taxon>Anguilla</taxon>
    </lineage>
</organism>
<name>A0A0E9UHN7_ANGAN</name>
<dbReference type="EMBL" id="GBXM01043827">
    <property type="protein sequence ID" value="JAH64750.1"/>
    <property type="molecule type" value="Transcribed_RNA"/>
</dbReference>
<reference evidence="2" key="2">
    <citation type="journal article" date="2015" name="Fish Shellfish Immunol.">
        <title>Early steps in the European eel (Anguilla anguilla)-Vibrio vulnificus interaction in the gills: Role of the RtxA13 toxin.</title>
        <authorList>
            <person name="Callol A."/>
            <person name="Pajuelo D."/>
            <person name="Ebbesson L."/>
            <person name="Teles M."/>
            <person name="MacKenzie S."/>
            <person name="Amaro C."/>
        </authorList>
    </citation>
    <scope>NUCLEOTIDE SEQUENCE</scope>
</reference>
<keyword evidence="1" id="KW-0812">Transmembrane</keyword>
<dbReference type="AlphaFoldDB" id="A0A0E9UHN7"/>
<sequence>MDSLLLADAQGTTHITAILPTLMLMVTMVSPRY</sequence>
<evidence type="ECO:0000313" key="2">
    <source>
        <dbReference type="EMBL" id="JAH64750.1"/>
    </source>
</evidence>
<reference evidence="2" key="1">
    <citation type="submission" date="2014-11" db="EMBL/GenBank/DDBJ databases">
        <authorList>
            <person name="Amaro Gonzalez C."/>
        </authorList>
    </citation>
    <scope>NUCLEOTIDE SEQUENCE</scope>
</reference>